<sequence>MASIDTDPDITVGYSRLSPNAVWCFFYEIDDVPTLTAAEEQGEAWEALLDGDRVGMAVVDTVGMPFVSRIAVTPNARRRGVATAILDRLQDKYSRLRCRVHKENLAGIRLVESTAFHRKQEGRHGELRWYDIQVNDVEEGDQLDTESDTTAVSSTPASTASLSGGNQ</sequence>
<evidence type="ECO:0000313" key="3">
    <source>
        <dbReference type="EMBL" id="SDY31596.1"/>
    </source>
</evidence>
<proteinExistence type="predicted"/>
<name>A0A1H3IV12_9EURY</name>
<dbReference type="OrthoDB" id="350476at2157"/>
<dbReference type="EMBL" id="FNPB01000011">
    <property type="protein sequence ID" value="SDY31596.1"/>
    <property type="molecule type" value="Genomic_DNA"/>
</dbReference>
<dbReference type="Pfam" id="PF00583">
    <property type="entry name" value="Acetyltransf_1"/>
    <property type="match status" value="1"/>
</dbReference>
<keyword evidence="4" id="KW-1185">Reference proteome</keyword>
<dbReference type="InterPro" id="IPR016181">
    <property type="entry name" value="Acyl_CoA_acyltransferase"/>
</dbReference>
<protein>
    <submittedName>
        <fullName evidence="3">Acetyltransferase (GNAT) family protein</fullName>
    </submittedName>
</protein>
<dbReference type="RefSeq" id="WP_089768475.1">
    <property type="nucleotide sequence ID" value="NZ_FNPB01000011.1"/>
</dbReference>
<feature type="compositionally biased region" description="Low complexity" evidence="1">
    <location>
        <begin position="148"/>
        <end position="167"/>
    </location>
</feature>
<dbReference type="Proteomes" id="UP000199170">
    <property type="component" value="Unassembled WGS sequence"/>
</dbReference>
<organism evidence="3 4">
    <name type="scientific">Halobellus clavatus</name>
    <dbReference type="NCBI Taxonomy" id="660517"/>
    <lineage>
        <taxon>Archaea</taxon>
        <taxon>Methanobacteriati</taxon>
        <taxon>Methanobacteriota</taxon>
        <taxon>Stenosarchaea group</taxon>
        <taxon>Halobacteria</taxon>
        <taxon>Halobacteriales</taxon>
        <taxon>Haloferacaceae</taxon>
        <taxon>Halobellus</taxon>
    </lineage>
</organism>
<dbReference type="GO" id="GO:0016747">
    <property type="term" value="F:acyltransferase activity, transferring groups other than amino-acyl groups"/>
    <property type="evidence" value="ECO:0007669"/>
    <property type="project" value="InterPro"/>
</dbReference>
<dbReference type="Gene3D" id="3.40.630.30">
    <property type="match status" value="1"/>
</dbReference>
<dbReference type="PROSITE" id="PS51186">
    <property type="entry name" value="GNAT"/>
    <property type="match status" value="1"/>
</dbReference>
<dbReference type="AlphaFoldDB" id="A0A1H3IV12"/>
<gene>
    <name evidence="3" type="ORF">SAMN04487946_11115</name>
</gene>
<evidence type="ECO:0000256" key="1">
    <source>
        <dbReference type="SAM" id="MobiDB-lite"/>
    </source>
</evidence>
<evidence type="ECO:0000313" key="4">
    <source>
        <dbReference type="Proteomes" id="UP000199170"/>
    </source>
</evidence>
<keyword evidence="3" id="KW-0808">Transferase</keyword>
<dbReference type="STRING" id="660517.SAMN04487946_11115"/>
<dbReference type="SUPFAM" id="SSF55729">
    <property type="entry name" value="Acyl-CoA N-acyltransferases (Nat)"/>
    <property type="match status" value="1"/>
</dbReference>
<dbReference type="CDD" id="cd04301">
    <property type="entry name" value="NAT_SF"/>
    <property type="match status" value="1"/>
</dbReference>
<feature type="domain" description="N-acetyltransferase" evidence="2">
    <location>
        <begin position="1"/>
        <end position="144"/>
    </location>
</feature>
<dbReference type="InterPro" id="IPR000182">
    <property type="entry name" value="GNAT_dom"/>
</dbReference>
<evidence type="ECO:0000259" key="2">
    <source>
        <dbReference type="PROSITE" id="PS51186"/>
    </source>
</evidence>
<feature type="region of interest" description="Disordered" evidence="1">
    <location>
        <begin position="140"/>
        <end position="167"/>
    </location>
</feature>
<reference evidence="4" key="1">
    <citation type="submission" date="2016-10" db="EMBL/GenBank/DDBJ databases">
        <authorList>
            <person name="Varghese N."/>
            <person name="Submissions S."/>
        </authorList>
    </citation>
    <scope>NUCLEOTIDE SEQUENCE [LARGE SCALE GENOMIC DNA]</scope>
    <source>
        <strain evidence="4">CGMCC 1.10118</strain>
    </source>
</reference>
<accession>A0A1H3IV12</accession>